<gene>
    <name evidence="1" type="ORF">MPL1032_30024</name>
</gene>
<evidence type="ECO:0000313" key="1">
    <source>
        <dbReference type="EMBL" id="CDX60029.1"/>
    </source>
</evidence>
<organism evidence="1 2">
    <name type="scientific">Mesorhizobium plurifarium</name>
    <dbReference type="NCBI Taxonomy" id="69974"/>
    <lineage>
        <taxon>Bacteria</taxon>
        <taxon>Pseudomonadati</taxon>
        <taxon>Pseudomonadota</taxon>
        <taxon>Alphaproteobacteria</taxon>
        <taxon>Hyphomicrobiales</taxon>
        <taxon>Phyllobacteriaceae</taxon>
        <taxon>Mesorhizobium</taxon>
    </lineage>
</organism>
<dbReference type="Proteomes" id="UP000182888">
    <property type="component" value="Unassembled WGS sequence"/>
</dbReference>
<dbReference type="AlphaFoldDB" id="A0A0K2W335"/>
<sequence>MRNGMLSQRGLELNLRGRGTGFLPQVTRDYRGRPLTSPYRVAKKFTNVYHP</sequence>
<accession>A0A0K2W335</accession>
<evidence type="ECO:0000313" key="2">
    <source>
        <dbReference type="Proteomes" id="UP000182888"/>
    </source>
</evidence>
<protein>
    <submittedName>
        <fullName evidence="1">Uncharacterized protein</fullName>
    </submittedName>
</protein>
<proteinExistence type="predicted"/>
<name>A0A0K2W335_MESPL</name>
<reference evidence="2" key="1">
    <citation type="submission" date="2014-08" db="EMBL/GenBank/DDBJ databases">
        <authorList>
            <person name="Edwards T."/>
        </authorList>
    </citation>
    <scope>NUCLEOTIDE SEQUENCE [LARGE SCALE GENOMIC DNA]</scope>
</reference>
<dbReference type="EMBL" id="CCND01000023">
    <property type="protein sequence ID" value="CDX60029.1"/>
    <property type="molecule type" value="Genomic_DNA"/>
</dbReference>